<gene>
    <name evidence="1" type="ORF">SAMN05444145_103215</name>
</gene>
<dbReference type="Proteomes" id="UP000183253">
    <property type="component" value="Unassembled WGS sequence"/>
</dbReference>
<name>A0A1H4B2T6_9BACT</name>
<reference evidence="1 2" key="1">
    <citation type="submission" date="2016-10" db="EMBL/GenBank/DDBJ databases">
        <authorList>
            <person name="de Groot N.N."/>
        </authorList>
    </citation>
    <scope>NUCLEOTIDE SEQUENCE [LARGE SCALE GENOMIC DNA]</scope>
    <source>
        <strain evidence="1 2">DSM 25383</strain>
    </source>
</reference>
<accession>A0A1H4B2T6</accession>
<dbReference type="OrthoDB" id="1004884at2"/>
<dbReference type="RefSeq" id="WP_010261692.1">
    <property type="nucleotide sequence ID" value="NZ_CAEG01000010.1"/>
</dbReference>
<evidence type="ECO:0000313" key="2">
    <source>
        <dbReference type="Proteomes" id="UP000183253"/>
    </source>
</evidence>
<dbReference type="STRING" id="1033731.SAMN05444145_103215"/>
<dbReference type="AlphaFoldDB" id="A0A1H4B2T6"/>
<organism evidence="1 2">
    <name type="scientific">Alistipes timonensis JC136</name>
    <dbReference type="NCBI Taxonomy" id="1033731"/>
    <lineage>
        <taxon>Bacteria</taxon>
        <taxon>Pseudomonadati</taxon>
        <taxon>Bacteroidota</taxon>
        <taxon>Bacteroidia</taxon>
        <taxon>Bacteroidales</taxon>
        <taxon>Rikenellaceae</taxon>
        <taxon>Alistipes</taxon>
    </lineage>
</organism>
<keyword evidence="2" id="KW-1185">Reference proteome</keyword>
<protein>
    <submittedName>
        <fullName evidence="1">Uncharacterized protein</fullName>
    </submittedName>
</protein>
<sequence length="88" mass="10043">MTRHDEMLAETALREVRGLGTAEAVQRLFELGLISRRGCERQAIRNEVWRLEGEGVPRCEALEAAAGKYCCSYEKARNAFYTNYKNKS</sequence>
<evidence type="ECO:0000313" key="1">
    <source>
        <dbReference type="EMBL" id="SEA42397.1"/>
    </source>
</evidence>
<proteinExistence type="predicted"/>
<dbReference type="EMBL" id="FNRI01000003">
    <property type="protein sequence ID" value="SEA42397.1"/>
    <property type="molecule type" value="Genomic_DNA"/>
</dbReference>